<evidence type="ECO:0000256" key="1">
    <source>
        <dbReference type="ARBA" id="ARBA00022679"/>
    </source>
</evidence>
<dbReference type="GO" id="GO:0016746">
    <property type="term" value="F:acyltransferase activity"/>
    <property type="evidence" value="ECO:0007669"/>
    <property type="project" value="UniProtKB-KW"/>
</dbReference>
<keyword evidence="6" id="KW-0378">Hydrolase</keyword>
<dbReference type="PANTHER" id="PTHR36837:SF5">
    <property type="entry name" value="POLY-3-HYDROXYBUTYRATE SYNTHASE"/>
    <property type="match status" value="1"/>
</dbReference>
<name>A0A482IYS5_9BURK</name>
<dbReference type="Gene3D" id="3.40.50.1820">
    <property type="entry name" value="alpha/beta hydrolase"/>
    <property type="match status" value="1"/>
</dbReference>
<dbReference type="OrthoDB" id="7208816at2"/>
<dbReference type="Pfam" id="PF12551">
    <property type="entry name" value="PHBC_N"/>
    <property type="match status" value="1"/>
</dbReference>
<dbReference type="InterPro" id="IPR010941">
    <property type="entry name" value="PhaC_N"/>
</dbReference>
<feature type="domain" description="Poly-beta-hydroxybutyrate polymerase N-terminal" evidence="4">
    <location>
        <begin position="147"/>
        <end position="319"/>
    </location>
</feature>
<evidence type="ECO:0000259" key="5">
    <source>
        <dbReference type="Pfam" id="PF12551"/>
    </source>
</evidence>
<evidence type="ECO:0000256" key="2">
    <source>
        <dbReference type="ARBA" id="ARBA00023315"/>
    </source>
</evidence>
<dbReference type="RefSeq" id="WP_017513541.1">
    <property type="nucleotide sequence ID" value="NZ_CP037901.1"/>
</dbReference>
<feature type="compositionally biased region" description="Low complexity" evidence="3">
    <location>
        <begin position="28"/>
        <end position="67"/>
    </location>
</feature>
<evidence type="ECO:0000313" key="7">
    <source>
        <dbReference type="Proteomes" id="UP000253772"/>
    </source>
</evidence>
<dbReference type="InterPro" id="IPR051321">
    <property type="entry name" value="PHA/PHB_synthase"/>
</dbReference>
<gene>
    <name evidence="6" type="ORF">DDF84_025805</name>
</gene>
<accession>A0A482IYS5</accession>
<dbReference type="SUPFAM" id="SSF53474">
    <property type="entry name" value="alpha/beta-Hydrolases"/>
    <property type="match status" value="1"/>
</dbReference>
<keyword evidence="2" id="KW-0012">Acyltransferase</keyword>
<dbReference type="GO" id="GO:0042619">
    <property type="term" value="P:poly-hydroxybutyrate biosynthetic process"/>
    <property type="evidence" value="ECO:0007669"/>
    <property type="project" value="InterPro"/>
</dbReference>
<dbReference type="Pfam" id="PF07167">
    <property type="entry name" value="PhaC_N"/>
    <property type="match status" value="1"/>
</dbReference>
<reference evidence="6 7" key="1">
    <citation type="submission" date="2019-03" db="EMBL/GenBank/DDBJ databases">
        <title>Comparative insights into the high quality Complete genome sequence of highly metal resistant Cupriavidus metallidurans strain BS1 isolated from a gold-copper mine.</title>
        <authorList>
            <person name="Mazhar H.S."/>
            <person name="Rensing C."/>
        </authorList>
    </citation>
    <scope>NUCLEOTIDE SEQUENCE [LARGE SCALE GENOMIC DNA]</scope>
    <source>
        <strain evidence="6 7">BS1</strain>
    </source>
</reference>
<dbReference type="Proteomes" id="UP000253772">
    <property type="component" value="Chromosome c2"/>
</dbReference>
<feature type="region of interest" description="Disordered" evidence="3">
    <location>
        <begin position="613"/>
        <end position="636"/>
    </location>
</feature>
<organism evidence="6 7">
    <name type="scientific">Cupriavidus metallidurans</name>
    <dbReference type="NCBI Taxonomy" id="119219"/>
    <lineage>
        <taxon>Bacteria</taxon>
        <taxon>Pseudomonadati</taxon>
        <taxon>Pseudomonadota</taxon>
        <taxon>Betaproteobacteria</taxon>
        <taxon>Burkholderiales</taxon>
        <taxon>Burkholderiaceae</taxon>
        <taxon>Cupriavidus</taxon>
    </lineage>
</organism>
<feature type="region of interest" description="Disordered" evidence="3">
    <location>
        <begin position="1"/>
        <end position="75"/>
    </location>
</feature>
<evidence type="ECO:0000259" key="4">
    <source>
        <dbReference type="Pfam" id="PF07167"/>
    </source>
</evidence>
<dbReference type="InterPro" id="IPR022211">
    <property type="entry name" value="PHBC_N"/>
</dbReference>
<proteinExistence type="predicted"/>
<dbReference type="InterPro" id="IPR029058">
    <property type="entry name" value="AB_hydrolase_fold"/>
</dbReference>
<dbReference type="AlphaFoldDB" id="A0A482IYS5"/>
<dbReference type="PANTHER" id="PTHR36837">
    <property type="entry name" value="POLY(3-HYDROXYALKANOATE) POLYMERASE SUBUNIT PHAC"/>
    <property type="match status" value="1"/>
</dbReference>
<protein>
    <submittedName>
        <fullName evidence="6">Alpha/beta fold hydrolase</fullName>
    </submittedName>
</protein>
<dbReference type="GO" id="GO:0016787">
    <property type="term" value="F:hydrolase activity"/>
    <property type="evidence" value="ECO:0007669"/>
    <property type="project" value="UniProtKB-KW"/>
</dbReference>
<evidence type="ECO:0000313" key="6">
    <source>
        <dbReference type="EMBL" id="QBP13062.1"/>
    </source>
</evidence>
<sequence>MRPKKPVALEHATDTLIEQATPAKRAKATSPKPSTSTPSVPAAQKTAASAPAKLAPAASPAPAAATCPEPPPLRPDVAYDEQVRALLASMTGGVSFGSLALAWTDWAMHLAASPGKRWRAALQWQATAAAEYSLAPPFMPRPPVVTDQRFSAPGWENWPYCVLRDGFLRLESLWMALTSDVDGLSPHHQRIAAFCARQWLDMMSPSNVWWMNPTVLDATMQTRGANFVRGAGNFVEDLYDAVGERLHLPIGRLPHAYVVGRDVGITPGKVVYRNDLFELIQYSPTTDSVYREPVMIVPSWIMKYYILDLQPQNSMVKYLVDQGHTVFMLSWRNPGAEARDNSLDDYLKQGLLTALATVRERSGQEQVHAVGYCLGGTLLAIAAAKLARDKDDSLRSVTLFATETDFDEPGELGLFIDDSALSTLDALMRKQGYLDGFQMAQAFSMLRARDLVWSRVLREYLLGERDRPNDLMSWNRDTTRLPYRMHSEVLSRLFLRNELAEGRFCVDGYPVAMADVEAPMFVVGTEHDHVAPWKSAYKLHLLTHNALTFVLTSGGHNAGVVSEPGHKGRRYRVATRAPNGEYRDPDRYAEEATRHDGSWWPCWHEWLAEQSSGRCAPRDPAPGSLRDAPGEYVMQG</sequence>
<feature type="domain" description="Poly-beta-hydroxybutyrate polymerase N-terminal" evidence="5">
    <location>
        <begin position="76"/>
        <end position="116"/>
    </location>
</feature>
<dbReference type="EMBL" id="CP037901">
    <property type="protein sequence ID" value="QBP13062.1"/>
    <property type="molecule type" value="Genomic_DNA"/>
</dbReference>
<keyword evidence="1" id="KW-0808">Transferase</keyword>
<evidence type="ECO:0000256" key="3">
    <source>
        <dbReference type="SAM" id="MobiDB-lite"/>
    </source>
</evidence>